<proteinExistence type="predicted"/>
<feature type="transmembrane region" description="Helical" evidence="1">
    <location>
        <begin position="101"/>
        <end position="124"/>
    </location>
</feature>
<name>A0A0H3C9N2_CAUVN</name>
<dbReference type="GeneID" id="7333358"/>
<organism evidence="2 3">
    <name type="scientific">Caulobacter vibrioides (strain NA1000 / CB15N)</name>
    <name type="common">Caulobacter crescentus</name>
    <dbReference type="NCBI Taxonomy" id="565050"/>
    <lineage>
        <taxon>Bacteria</taxon>
        <taxon>Pseudomonadati</taxon>
        <taxon>Pseudomonadota</taxon>
        <taxon>Alphaproteobacteria</taxon>
        <taxon>Caulobacterales</taxon>
        <taxon>Caulobacteraceae</taxon>
        <taxon>Caulobacter</taxon>
    </lineage>
</organism>
<evidence type="ECO:0000313" key="2">
    <source>
        <dbReference type="EMBL" id="ACL95495.1"/>
    </source>
</evidence>
<dbReference type="Proteomes" id="UP000001364">
    <property type="component" value="Chromosome"/>
</dbReference>
<keyword evidence="3" id="KW-1185">Reference proteome</keyword>
<feature type="transmembrane region" description="Helical" evidence="1">
    <location>
        <begin position="78"/>
        <end position="95"/>
    </location>
</feature>
<evidence type="ECO:0000313" key="3">
    <source>
        <dbReference type="Proteomes" id="UP000001364"/>
    </source>
</evidence>
<dbReference type="SMR" id="A0A0H3C9N2"/>
<sequence length="131" mass="13847">MGLRRPSFRSATAFFLVAFSTAFLMTIGMRLTGWFTKAPTISADQNKSLGVAIMISVITLAIGASIRRMEVAELRSALLGAASVLLALPLSQAAISQSWDVATTIITLLGVVLLIAGLIVSLSIEQRNEGP</sequence>
<dbReference type="PATRIC" id="fig|565050.3.peg.1988"/>
<keyword evidence="1" id="KW-0812">Transmembrane</keyword>
<feature type="transmembrane region" description="Helical" evidence="1">
    <location>
        <begin position="48"/>
        <end position="66"/>
    </location>
</feature>
<keyword evidence="1" id="KW-1133">Transmembrane helix</keyword>
<dbReference type="AlphaFoldDB" id="A0A0H3C9N2"/>
<accession>A0A0H3C9N2</accession>
<keyword evidence="1" id="KW-0472">Membrane</keyword>
<feature type="transmembrane region" description="Helical" evidence="1">
    <location>
        <begin position="12"/>
        <end position="36"/>
    </location>
</feature>
<dbReference type="RefSeq" id="YP_002517403.1">
    <property type="nucleotide sequence ID" value="NC_011916.1"/>
</dbReference>
<protein>
    <submittedName>
        <fullName evidence="2">Uncharacterized protein</fullName>
    </submittedName>
</protein>
<dbReference type="HOGENOM" id="CLU_1923795_0_0_5"/>
<evidence type="ECO:0000256" key="1">
    <source>
        <dbReference type="SAM" id="Phobius"/>
    </source>
</evidence>
<dbReference type="EMBL" id="CP001340">
    <property type="protein sequence ID" value="ACL95495.1"/>
    <property type="molecule type" value="Genomic_DNA"/>
</dbReference>
<dbReference type="KEGG" id="ccs:CCNA_02030"/>
<reference evidence="2 3" key="1">
    <citation type="journal article" date="2010" name="J. Bacteriol.">
        <title>The genetic basis of laboratory adaptation in Caulobacter crescentus.</title>
        <authorList>
            <person name="Marks M.E."/>
            <person name="Castro-Rojas C.M."/>
            <person name="Teiling C."/>
            <person name="Du L."/>
            <person name="Kapatral V."/>
            <person name="Walunas T.L."/>
            <person name="Crosson S."/>
        </authorList>
    </citation>
    <scope>NUCLEOTIDE SEQUENCE [LARGE SCALE GENOMIC DNA]</scope>
    <source>
        <strain evidence="3">NA1000 / CB15N</strain>
    </source>
</reference>
<gene>
    <name evidence="2" type="ordered locus">CCNA_02030</name>
</gene>
<dbReference type="OrthoDB" id="7193378at2"/>
<dbReference type="RefSeq" id="WP_010919819.1">
    <property type="nucleotide sequence ID" value="NC_011916.1"/>
</dbReference>